<dbReference type="InterPro" id="IPR004089">
    <property type="entry name" value="MCPsignal_dom"/>
</dbReference>
<comment type="subcellular location">
    <subcellularLocation>
        <location evidence="1">Cell membrane</location>
        <topology evidence="1">Multi-pass membrane protein</topology>
    </subcellularLocation>
</comment>
<feature type="transmembrane region" description="Helical" evidence="10">
    <location>
        <begin position="342"/>
        <end position="363"/>
    </location>
</feature>
<dbReference type="Gene3D" id="3.30.450.20">
    <property type="entry name" value="PAS domain"/>
    <property type="match status" value="1"/>
</dbReference>
<evidence type="ECO:0000256" key="8">
    <source>
        <dbReference type="ARBA" id="ARBA00029447"/>
    </source>
</evidence>
<evidence type="ECO:0000256" key="1">
    <source>
        <dbReference type="ARBA" id="ARBA00004651"/>
    </source>
</evidence>
<feature type="domain" description="HAMP" evidence="12">
    <location>
        <begin position="363"/>
        <end position="416"/>
    </location>
</feature>
<dbReference type="Pfam" id="PF00015">
    <property type="entry name" value="MCPsignal"/>
    <property type="match status" value="1"/>
</dbReference>
<organism evidence="13 14">
    <name type="scientific">Clostridium manihotivorum</name>
    <dbReference type="NCBI Taxonomy" id="2320868"/>
    <lineage>
        <taxon>Bacteria</taxon>
        <taxon>Bacillati</taxon>
        <taxon>Bacillota</taxon>
        <taxon>Clostridia</taxon>
        <taxon>Eubacteriales</taxon>
        <taxon>Clostridiaceae</taxon>
        <taxon>Clostridium</taxon>
    </lineage>
</organism>
<dbReference type="OrthoDB" id="9760371at2"/>
<dbReference type="EMBL" id="CP025746">
    <property type="protein sequence ID" value="QAA30978.1"/>
    <property type="molecule type" value="Genomic_DNA"/>
</dbReference>
<feature type="transmembrane region" description="Helical" evidence="10">
    <location>
        <begin position="56"/>
        <end position="78"/>
    </location>
</feature>
<accession>A0A410DPJ9</accession>
<dbReference type="AlphaFoldDB" id="A0A410DPJ9"/>
<keyword evidence="5 10" id="KW-1133">Transmembrane helix</keyword>
<dbReference type="SUPFAM" id="SSF58104">
    <property type="entry name" value="Methyl-accepting chemotaxis protein (MCP) signaling domain"/>
    <property type="match status" value="1"/>
</dbReference>
<dbReference type="CDD" id="cd12912">
    <property type="entry name" value="PDC2_MCP_like"/>
    <property type="match status" value="1"/>
</dbReference>
<evidence type="ECO:0000256" key="9">
    <source>
        <dbReference type="PROSITE-ProRule" id="PRU00284"/>
    </source>
</evidence>
<keyword evidence="2" id="KW-1003">Cell membrane</keyword>
<evidence type="ECO:0000256" key="10">
    <source>
        <dbReference type="SAM" id="Phobius"/>
    </source>
</evidence>
<dbReference type="Proteomes" id="UP000286268">
    <property type="component" value="Chromosome"/>
</dbReference>
<keyword evidence="4 10" id="KW-0812">Transmembrane</keyword>
<dbReference type="Gene3D" id="6.10.340.10">
    <property type="match status" value="1"/>
</dbReference>
<evidence type="ECO:0000313" key="14">
    <source>
        <dbReference type="Proteomes" id="UP000286268"/>
    </source>
</evidence>
<feature type="domain" description="Methyl-accepting transducer" evidence="11">
    <location>
        <begin position="435"/>
        <end position="692"/>
    </location>
</feature>
<keyword evidence="3" id="KW-0145">Chemotaxis</keyword>
<dbReference type="Pfam" id="PF02743">
    <property type="entry name" value="dCache_1"/>
    <property type="match status" value="1"/>
</dbReference>
<gene>
    <name evidence="13" type="ORF">C1I91_04490</name>
</gene>
<evidence type="ECO:0000259" key="11">
    <source>
        <dbReference type="PROSITE" id="PS50111"/>
    </source>
</evidence>
<dbReference type="Gene3D" id="1.10.287.950">
    <property type="entry name" value="Methyl-accepting chemotaxis protein"/>
    <property type="match status" value="1"/>
</dbReference>
<dbReference type="KEGG" id="cmah:C1I91_04490"/>
<evidence type="ECO:0000313" key="13">
    <source>
        <dbReference type="EMBL" id="QAA30978.1"/>
    </source>
</evidence>
<dbReference type="GO" id="GO:0005886">
    <property type="term" value="C:plasma membrane"/>
    <property type="evidence" value="ECO:0007669"/>
    <property type="project" value="UniProtKB-SubCell"/>
</dbReference>
<evidence type="ECO:0000256" key="3">
    <source>
        <dbReference type="ARBA" id="ARBA00022500"/>
    </source>
</evidence>
<evidence type="ECO:0000259" key="12">
    <source>
        <dbReference type="PROSITE" id="PS50885"/>
    </source>
</evidence>
<evidence type="ECO:0000256" key="4">
    <source>
        <dbReference type="ARBA" id="ARBA00022692"/>
    </source>
</evidence>
<name>A0A410DPJ9_9CLOT</name>
<evidence type="ECO:0000256" key="6">
    <source>
        <dbReference type="ARBA" id="ARBA00023136"/>
    </source>
</evidence>
<dbReference type="GO" id="GO:0007165">
    <property type="term" value="P:signal transduction"/>
    <property type="evidence" value="ECO:0007669"/>
    <property type="project" value="UniProtKB-KW"/>
</dbReference>
<dbReference type="InterPro" id="IPR003660">
    <property type="entry name" value="HAMP_dom"/>
</dbReference>
<dbReference type="PROSITE" id="PS50885">
    <property type="entry name" value="HAMP"/>
    <property type="match status" value="1"/>
</dbReference>
<keyword evidence="7 9" id="KW-0807">Transducer</keyword>
<dbReference type="PANTHER" id="PTHR32089">
    <property type="entry name" value="METHYL-ACCEPTING CHEMOTAXIS PROTEIN MCPB"/>
    <property type="match status" value="1"/>
</dbReference>
<dbReference type="SMART" id="SM00283">
    <property type="entry name" value="MA"/>
    <property type="match status" value="1"/>
</dbReference>
<dbReference type="RefSeq" id="WP_128211509.1">
    <property type="nucleotide sequence ID" value="NZ_CP025746.1"/>
</dbReference>
<keyword evidence="14" id="KW-1185">Reference proteome</keyword>
<proteinExistence type="inferred from homology"/>
<reference evidence="13 14" key="1">
    <citation type="submission" date="2018-01" db="EMBL/GenBank/DDBJ databases">
        <title>Genome Sequencing and Assembly of Anaerobacter polyendosporus strain CT4.</title>
        <authorList>
            <person name="Tachaapaikoon C."/>
            <person name="Sutheeworapong S."/>
            <person name="Jenjaroenpun P."/>
            <person name="Wongsurawat T."/>
            <person name="Nookeaw I."/>
            <person name="Cheawchanlertfa P."/>
            <person name="Kosugi A."/>
            <person name="Cheevadhanarak S."/>
            <person name="Ratanakhanokchai K."/>
        </authorList>
    </citation>
    <scope>NUCLEOTIDE SEQUENCE [LARGE SCALE GENOMIC DNA]</scope>
    <source>
        <strain evidence="13 14">CT4</strain>
    </source>
</reference>
<evidence type="ECO:0008006" key="15">
    <source>
        <dbReference type="Google" id="ProtNLM"/>
    </source>
</evidence>
<sequence>MFKTRLVKAKKKDNSLKSGVESKRLNGVFSAKSGKKKINKDFVNDVLSTKSLLGRLVIAFVALVLIVMVITTSFNLVVMTSNMTKEFKTSTDHILNQNKHYVRLINDFSEQISYQILSDTQIKDGMAFSSTERDQVISKATDAKTNLQKIIGLNNSEVLDSIYLYKDNDGLSINTKIDVYDDASQKIGDEAKKTDWYKTAMEQPGKAFWAVTDTDGTKKLSYIKSVGNGVSSKELGVLQINVADSIFKKAMEDINIGDNGRVIIVDDKGQVIGGNTEVTVGEKYSGDFYSSIKGKEEGAFSEKVDGKSYYIMYSTLSETGWKYIALIPSSELYSSALHVGKYSLIILIVSLILAAAASIPISMQITVPIKNFIGLITKVSNCDFTVLSDRTYKIKELNELSVNFNNMVARLKGALTNTAILADETAAISSDLLKVSNNINEKSEDIVRNIQEISMGSSKQAEDTMDCATINNELDDQITDTTNTLGQLEGAKEHAVNAIRNSTKDINELHETSIENSKAMSDVASTINKLTSSTQLILKILNEINSITNQTNLLSLNASIEAARAGEAGKGFSVVANEIRKLAEQSQKASLEIKGIIEDVNSAINDSMLIAENAKEAFVREQSQVKSAIDSFSQLGETFKEVSTAIEKSMISVKSIDEAKNNLNIAIGNIAAISQQNTAATEEVTAVIEDEALDNKRINELALDLNGQAESLKEVIEKFKL</sequence>
<dbReference type="GO" id="GO:0006935">
    <property type="term" value="P:chemotaxis"/>
    <property type="evidence" value="ECO:0007669"/>
    <property type="project" value="UniProtKB-KW"/>
</dbReference>
<protein>
    <recommendedName>
        <fullName evidence="15">Methyl-accepting chemotaxis protein</fullName>
    </recommendedName>
</protein>
<dbReference type="PROSITE" id="PS50111">
    <property type="entry name" value="CHEMOTAXIS_TRANSDUC_2"/>
    <property type="match status" value="1"/>
</dbReference>
<dbReference type="InterPro" id="IPR033479">
    <property type="entry name" value="dCache_1"/>
</dbReference>
<evidence type="ECO:0000256" key="2">
    <source>
        <dbReference type="ARBA" id="ARBA00022475"/>
    </source>
</evidence>
<evidence type="ECO:0000256" key="5">
    <source>
        <dbReference type="ARBA" id="ARBA00022989"/>
    </source>
</evidence>
<dbReference type="PANTHER" id="PTHR32089:SF112">
    <property type="entry name" value="LYSOZYME-LIKE PROTEIN-RELATED"/>
    <property type="match status" value="1"/>
</dbReference>
<comment type="similarity">
    <text evidence="8">Belongs to the methyl-accepting chemotaxis (MCP) protein family.</text>
</comment>
<keyword evidence="6 10" id="KW-0472">Membrane</keyword>
<evidence type="ECO:0000256" key="7">
    <source>
        <dbReference type="ARBA" id="ARBA00023224"/>
    </source>
</evidence>